<organism evidence="2 3">
    <name type="scientific">Tardiphaga alba</name>
    <dbReference type="NCBI Taxonomy" id="340268"/>
    <lineage>
        <taxon>Bacteria</taxon>
        <taxon>Pseudomonadati</taxon>
        <taxon>Pseudomonadota</taxon>
        <taxon>Alphaproteobacteria</taxon>
        <taxon>Hyphomicrobiales</taxon>
        <taxon>Nitrobacteraceae</taxon>
        <taxon>Tardiphaga</taxon>
    </lineage>
</organism>
<evidence type="ECO:0000259" key="1">
    <source>
        <dbReference type="Pfam" id="PF21834"/>
    </source>
</evidence>
<dbReference type="EMBL" id="CP036498">
    <property type="protein sequence ID" value="QUS38811.1"/>
    <property type="molecule type" value="Genomic_DNA"/>
</dbReference>
<sequence>MTRYFIHLVDGEDVICDPEGSDLPGMAIAREQAVLSAREILAEAIKAGKHHIPRFVVVVSEGGNEVAVIDIRTMLPSCLA</sequence>
<keyword evidence="3" id="KW-1185">Reference proteome</keyword>
<evidence type="ECO:0000313" key="2">
    <source>
        <dbReference type="EMBL" id="QUS38811.1"/>
    </source>
</evidence>
<dbReference type="Proteomes" id="UP000682843">
    <property type="component" value="Chromosome"/>
</dbReference>
<gene>
    <name evidence="2" type="ORF">RPMA_08165</name>
</gene>
<dbReference type="RefSeq" id="WP_211912351.1">
    <property type="nucleotide sequence ID" value="NZ_CP036498.1"/>
</dbReference>
<protein>
    <recommendedName>
        <fullName evidence="1">DUF6894 domain-containing protein</fullName>
    </recommendedName>
</protein>
<accession>A0ABX8A675</accession>
<proteinExistence type="predicted"/>
<name>A0ABX8A675_9BRAD</name>
<dbReference type="InterPro" id="IPR054189">
    <property type="entry name" value="DUF6894"/>
</dbReference>
<reference evidence="2 3" key="1">
    <citation type="submission" date="2019-02" db="EMBL/GenBank/DDBJ databases">
        <title>Emended description of the genus Rhodopseudomonas and description of Rhodopseudomonas albus sp. nov., a non-phototrophic, heavy-metal-tolerant bacterium isolated from garden soil.</title>
        <authorList>
            <person name="Bao Z."/>
            <person name="Cao W.W."/>
            <person name="Sato Y."/>
            <person name="Nishizawa T."/>
            <person name="Zhao J."/>
            <person name="Guo Y."/>
            <person name="Ohta H."/>
        </authorList>
    </citation>
    <scope>NUCLEOTIDE SEQUENCE [LARGE SCALE GENOMIC DNA]</scope>
    <source>
        <strain evidence="2 3">SK50-23</strain>
    </source>
</reference>
<feature type="domain" description="DUF6894" evidence="1">
    <location>
        <begin position="3"/>
        <end position="71"/>
    </location>
</feature>
<dbReference type="Pfam" id="PF21834">
    <property type="entry name" value="DUF6894"/>
    <property type="match status" value="1"/>
</dbReference>
<evidence type="ECO:0000313" key="3">
    <source>
        <dbReference type="Proteomes" id="UP000682843"/>
    </source>
</evidence>